<reference evidence="5" key="1">
    <citation type="submission" date="2016-10" db="EMBL/GenBank/DDBJ databases">
        <authorList>
            <person name="Varghese N."/>
            <person name="Submissions S."/>
        </authorList>
    </citation>
    <scope>NUCLEOTIDE SEQUENCE [LARGE SCALE GENOMIC DNA]</scope>
    <source>
        <strain evidence="5">DSM 26922</strain>
    </source>
</reference>
<dbReference type="STRING" id="670155.SAMN04488001_0098"/>
<evidence type="ECO:0000256" key="1">
    <source>
        <dbReference type="SAM" id="SignalP"/>
    </source>
</evidence>
<evidence type="ECO:0000313" key="4">
    <source>
        <dbReference type="EMBL" id="SDX65060.1"/>
    </source>
</evidence>
<dbReference type="AlphaFoldDB" id="A0A1H3CIA6"/>
<keyword evidence="5" id="KW-1185">Reference proteome</keyword>
<sequence>MKTVIATIIALSATAPAFAAQVTDAAAFFAADNNSAAERVIPNTSTGDVYAAQLAGAQANEAAAERNVSVTAGQATRANTDLLSFFALGNESAAERVNY</sequence>
<dbReference type="EMBL" id="FNOI01000011">
    <property type="protein sequence ID" value="SDX65060.1"/>
    <property type="molecule type" value="Genomic_DNA"/>
</dbReference>
<evidence type="ECO:0000313" key="3">
    <source>
        <dbReference type="EMBL" id="SDX53750.1"/>
    </source>
</evidence>
<reference evidence="3" key="2">
    <citation type="submission" date="2016-10" db="EMBL/GenBank/DDBJ databases">
        <authorList>
            <person name="de Groot N.N."/>
        </authorList>
    </citation>
    <scope>NUCLEOTIDE SEQUENCE [LARGE SCALE GENOMIC DNA]</scope>
    <source>
        <strain evidence="3">DSM 26922</strain>
    </source>
</reference>
<protein>
    <submittedName>
        <fullName evidence="3">Uncharacterized protein</fullName>
    </submittedName>
</protein>
<evidence type="ECO:0000313" key="5">
    <source>
        <dbReference type="Proteomes" id="UP000199441"/>
    </source>
</evidence>
<name>A0A1H3CIA6_9RHOB</name>
<accession>A0A1H3CIA6</accession>
<gene>
    <name evidence="4" type="ORF">SAMN04488001_0098</name>
    <name evidence="2" type="ORF">SAMN04488001_2318</name>
    <name evidence="3" type="ORF">SAMN04488001_3441</name>
</gene>
<keyword evidence="1" id="KW-0732">Signal</keyword>
<feature type="chain" id="PRO_5011895945" evidence="1">
    <location>
        <begin position="20"/>
        <end position="99"/>
    </location>
</feature>
<evidence type="ECO:0000313" key="2">
    <source>
        <dbReference type="EMBL" id="SDX03763.1"/>
    </source>
</evidence>
<organism evidence="3 5">
    <name type="scientific">Litoreibacter albidus</name>
    <dbReference type="NCBI Taxonomy" id="670155"/>
    <lineage>
        <taxon>Bacteria</taxon>
        <taxon>Pseudomonadati</taxon>
        <taxon>Pseudomonadota</taxon>
        <taxon>Alphaproteobacteria</taxon>
        <taxon>Rhodobacterales</taxon>
        <taxon>Roseobacteraceae</taxon>
        <taxon>Litoreibacter</taxon>
    </lineage>
</organism>
<dbReference type="EMBL" id="FNOI01000009">
    <property type="protein sequence ID" value="SDX53750.1"/>
    <property type="molecule type" value="Genomic_DNA"/>
</dbReference>
<proteinExistence type="predicted"/>
<feature type="signal peptide" evidence="1">
    <location>
        <begin position="1"/>
        <end position="19"/>
    </location>
</feature>
<dbReference type="Proteomes" id="UP000199441">
    <property type="component" value="Unassembled WGS sequence"/>
</dbReference>
<dbReference type="RefSeq" id="WP_089947071.1">
    <property type="nucleotide sequence ID" value="NZ_FNOI01000003.1"/>
</dbReference>
<dbReference type="OrthoDB" id="7865972at2"/>
<dbReference type="EMBL" id="FNOI01000003">
    <property type="protein sequence ID" value="SDX03763.1"/>
    <property type="molecule type" value="Genomic_DNA"/>
</dbReference>